<proteinExistence type="predicted"/>
<dbReference type="Proteomes" id="UP000196536">
    <property type="component" value="Unassembled WGS sequence"/>
</dbReference>
<dbReference type="GO" id="GO:0042884">
    <property type="term" value="P:microcin transport"/>
    <property type="evidence" value="ECO:0007669"/>
    <property type="project" value="TreeGrafter"/>
</dbReference>
<accession>A0A1Z9YXG6</accession>
<evidence type="ECO:0000313" key="4">
    <source>
        <dbReference type="Proteomes" id="UP000196536"/>
    </source>
</evidence>
<name>A0A1Z9YXG6_9GAMM</name>
<gene>
    <name evidence="3" type="ORF">CAP51_09350</name>
</gene>
<dbReference type="GO" id="GO:1904680">
    <property type="term" value="F:peptide transmembrane transporter activity"/>
    <property type="evidence" value="ECO:0007669"/>
    <property type="project" value="TreeGrafter"/>
</dbReference>
<dbReference type="Gene3D" id="3.10.105.10">
    <property type="entry name" value="Dipeptide-binding Protein, Domain 3"/>
    <property type="match status" value="1"/>
</dbReference>
<dbReference type="CDD" id="cd08497">
    <property type="entry name" value="MbnE-like"/>
    <property type="match status" value="1"/>
</dbReference>
<organism evidence="3 4">
    <name type="scientific">Acinetobacter populi</name>
    <dbReference type="NCBI Taxonomy" id="1582270"/>
    <lineage>
        <taxon>Bacteria</taxon>
        <taxon>Pseudomonadati</taxon>
        <taxon>Pseudomonadota</taxon>
        <taxon>Gammaproteobacteria</taxon>
        <taxon>Moraxellales</taxon>
        <taxon>Moraxellaceae</taxon>
        <taxon>Acinetobacter</taxon>
    </lineage>
</organism>
<dbReference type="AlphaFoldDB" id="A0A1Z9YXG6"/>
<keyword evidence="1" id="KW-0732">Signal</keyword>
<dbReference type="Gene3D" id="3.40.190.10">
    <property type="entry name" value="Periplasmic binding protein-like II"/>
    <property type="match status" value="1"/>
</dbReference>
<dbReference type="Pfam" id="PF00496">
    <property type="entry name" value="SBP_bac_5"/>
    <property type="match status" value="1"/>
</dbReference>
<protein>
    <submittedName>
        <fullName evidence="3">ABC transporter substrate-binding protein</fullName>
    </submittedName>
</protein>
<keyword evidence="4" id="KW-1185">Reference proteome</keyword>
<dbReference type="OrthoDB" id="9803988at2"/>
<evidence type="ECO:0000256" key="1">
    <source>
        <dbReference type="ARBA" id="ARBA00022729"/>
    </source>
</evidence>
<dbReference type="GO" id="GO:0030288">
    <property type="term" value="C:outer membrane-bounded periplasmic space"/>
    <property type="evidence" value="ECO:0007669"/>
    <property type="project" value="TreeGrafter"/>
</dbReference>
<feature type="domain" description="Solute-binding protein family 5" evidence="2">
    <location>
        <begin position="102"/>
        <end position="510"/>
    </location>
</feature>
<dbReference type="InterPro" id="IPR039424">
    <property type="entry name" value="SBP_5"/>
</dbReference>
<reference evidence="3 4" key="1">
    <citation type="submission" date="2017-05" db="EMBL/GenBank/DDBJ databases">
        <title>Acinetobacter populi ANC 5415 (= PBJ7), whole genome shotgun sequencing project.</title>
        <authorList>
            <person name="Nemec A."/>
            <person name="Radolfova-Krizova L."/>
        </authorList>
    </citation>
    <scope>NUCLEOTIDE SEQUENCE [LARGE SCALE GENOMIC DNA]</scope>
    <source>
        <strain evidence="3 4">PBJ7</strain>
    </source>
</reference>
<dbReference type="GO" id="GO:0043190">
    <property type="term" value="C:ATP-binding cassette (ABC) transporter complex"/>
    <property type="evidence" value="ECO:0007669"/>
    <property type="project" value="InterPro"/>
</dbReference>
<dbReference type="SUPFAM" id="SSF53850">
    <property type="entry name" value="Periplasmic binding protein-like II"/>
    <property type="match status" value="1"/>
</dbReference>
<dbReference type="RefSeq" id="WP_087620498.1">
    <property type="nucleotide sequence ID" value="NZ_NEXX01000003.1"/>
</dbReference>
<comment type="caution">
    <text evidence="3">The sequence shown here is derived from an EMBL/GenBank/DDBJ whole genome shotgun (WGS) entry which is preliminary data.</text>
</comment>
<sequence length="614" mass="70255">MGLQIRFGQLLAFTIGTTLISHAYAAVQTFNYISLDAKPLYAGASVLPYANASAPKGGSIVLPATGTFDNFNSMNGKGSPAEGVQFLYDKLMSSSLDEPGVMYPMLATSATYDPDKPKYVIFHLNPKARFSDGSPVTAQDVVYTFKKLLSEGAPGLRIYFSEVEDIKALSKYDVRFDFKSDDNKEMPLIVSDISIFSEKDLKNKDFTRVTMQAPMGSGPYLVDKIDAGRSITYKRNPNYWGKDVMVNKGAYNFNQIKYVYYRTLDIAFEGFKTGQYTFQTEYVSRRWATEYTFNAANAGLIKKIEFHHHNPIPTQSFILNSRRKPLDDIFFRQALTYAYDFEWQNKALFYGKYKRLQSFFDNSELAATGKPSAAELKVLNPYLNQLAPVVKRGVLIDWKYPVSDASGFNRYNLMVARQMLLNKGYRYNPQGQLLDKQGKVIRFEFLIHQDGLERTLMPFVRNLKKLGITITVRKVDVPQYIERKKNYDYDITTDVMPQSLTPGNEQARFWSSQSADEPGNYNYAGVKDPVIDAVINRIIRSQRREELVTNTKVLDRLLRAGYYQILTYGKGADWYAFWDMYDYPAVQPKLGVGLNYWWVNPAKAQKVNQYLKRQ</sequence>
<evidence type="ECO:0000313" key="3">
    <source>
        <dbReference type="EMBL" id="OUY06893.1"/>
    </source>
</evidence>
<dbReference type="PANTHER" id="PTHR30290:SF64">
    <property type="entry name" value="ABC TRANSPORTER PERIPLASMIC BINDING PROTEIN"/>
    <property type="match status" value="1"/>
</dbReference>
<dbReference type="EMBL" id="NEXX01000003">
    <property type="protein sequence ID" value="OUY06893.1"/>
    <property type="molecule type" value="Genomic_DNA"/>
</dbReference>
<evidence type="ECO:0000259" key="2">
    <source>
        <dbReference type="Pfam" id="PF00496"/>
    </source>
</evidence>
<dbReference type="PIRSF" id="PIRSF002741">
    <property type="entry name" value="MppA"/>
    <property type="match status" value="1"/>
</dbReference>
<dbReference type="InterPro" id="IPR000914">
    <property type="entry name" value="SBP_5_dom"/>
</dbReference>
<dbReference type="PANTHER" id="PTHR30290">
    <property type="entry name" value="PERIPLASMIC BINDING COMPONENT OF ABC TRANSPORTER"/>
    <property type="match status" value="1"/>
</dbReference>
<dbReference type="GO" id="GO:0015833">
    <property type="term" value="P:peptide transport"/>
    <property type="evidence" value="ECO:0007669"/>
    <property type="project" value="TreeGrafter"/>
</dbReference>
<dbReference type="InterPro" id="IPR030678">
    <property type="entry name" value="Peptide/Ni-bd"/>
</dbReference>